<keyword evidence="2" id="KW-1185">Reference proteome</keyword>
<dbReference type="Proteomes" id="UP001396898">
    <property type="component" value="Unassembled WGS sequence"/>
</dbReference>
<organism evidence="1 2">
    <name type="scientific">Apiospora marii</name>
    <dbReference type="NCBI Taxonomy" id="335849"/>
    <lineage>
        <taxon>Eukaryota</taxon>
        <taxon>Fungi</taxon>
        <taxon>Dikarya</taxon>
        <taxon>Ascomycota</taxon>
        <taxon>Pezizomycotina</taxon>
        <taxon>Sordariomycetes</taxon>
        <taxon>Xylariomycetidae</taxon>
        <taxon>Amphisphaeriales</taxon>
        <taxon>Apiosporaceae</taxon>
        <taxon>Apiospora</taxon>
    </lineage>
</organism>
<accession>A0ABR1R571</accession>
<protein>
    <submittedName>
        <fullName evidence="1">Uncharacterized protein</fullName>
    </submittedName>
</protein>
<dbReference type="EMBL" id="JAQQWI010000018">
    <property type="protein sequence ID" value="KAK8000892.1"/>
    <property type="molecule type" value="Genomic_DNA"/>
</dbReference>
<gene>
    <name evidence="1" type="ORF">PG991_013114</name>
</gene>
<evidence type="ECO:0000313" key="2">
    <source>
        <dbReference type="Proteomes" id="UP001396898"/>
    </source>
</evidence>
<proteinExistence type="predicted"/>
<reference evidence="1 2" key="1">
    <citation type="submission" date="2023-01" db="EMBL/GenBank/DDBJ databases">
        <title>Analysis of 21 Apiospora genomes using comparative genomics revels a genus with tremendous synthesis potential of carbohydrate active enzymes and secondary metabolites.</title>
        <authorList>
            <person name="Sorensen T."/>
        </authorList>
    </citation>
    <scope>NUCLEOTIDE SEQUENCE [LARGE SCALE GENOMIC DNA]</scope>
    <source>
        <strain evidence="1 2">CBS 20057</strain>
    </source>
</reference>
<name>A0ABR1R571_9PEZI</name>
<sequence length="165" mass="18914">MAPPHRIPHIANRTRSYYFAPRDTARARRVTQHYPSLSLKNGTFPAALPRKVHDDVQGCLIPLDEAGLPEKAAMEHGAGCCCDGFQSALVLNVFHKWLQFDVEKLQLLPESAEQMVKDLVRRWGLPPMEVEQANFLMERWEEVLWQAEYFRQAQLMASWGGHSVM</sequence>
<comment type="caution">
    <text evidence="1">The sequence shown here is derived from an EMBL/GenBank/DDBJ whole genome shotgun (WGS) entry which is preliminary data.</text>
</comment>
<evidence type="ECO:0000313" key="1">
    <source>
        <dbReference type="EMBL" id="KAK8000892.1"/>
    </source>
</evidence>